<accession>A0AAE8MKC9</accession>
<sequence>MGAPNPRARSLFRRVDTGSRLQMIMDEKKIYDKELKTTGDKFEEVKSEKTTISDNPVVEIVQKAGDNPVALAVRGLSFVKSGGSTFSAERPTAAKQTAEEPIPQEPTSEKPTFPAEVAGTESIPRGQETTSPSGTSKNGGGRESGSYASVSNLGSETGTGTPTSPVSPTTTGPMQIIPNEGGHGLIMNTIAVYGVPLIAAILV</sequence>
<gene>
    <name evidence="2" type="ORF">FTOL_12547</name>
</gene>
<proteinExistence type="predicted"/>
<dbReference type="EMBL" id="ONZP01000612">
    <property type="protein sequence ID" value="SPJ88211.1"/>
    <property type="molecule type" value="Genomic_DNA"/>
</dbReference>
<feature type="compositionally biased region" description="Low complexity" evidence="1">
    <location>
        <begin position="154"/>
        <end position="173"/>
    </location>
</feature>
<protein>
    <submittedName>
        <fullName evidence="2">Uncharacterized protein</fullName>
    </submittedName>
</protein>
<dbReference type="AlphaFoldDB" id="A0AAE8MKC9"/>
<reference evidence="2" key="1">
    <citation type="submission" date="2018-03" db="EMBL/GenBank/DDBJ databases">
        <authorList>
            <person name="Guldener U."/>
        </authorList>
    </citation>
    <scope>NUCLEOTIDE SEQUENCE</scope>
</reference>
<keyword evidence="3" id="KW-1185">Reference proteome</keyword>
<name>A0AAE8MKC9_9HYPO</name>
<evidence type="ECO:0000313" key="3">
    <source>
        <dbReference type="Proteomes" id="UP001187734"/>
    </source>
</evidence>
<evidence type="ECO:0000256" key="1">
    <source>
        <dbReference type="SAM" id="MobiDB-lite"/>
    </source>
</evidence>
<dbReference type="Proteomes" id="UP001187734">
    <property type="component" value="Unassembled WGS sequence"/>
</dbReference>
<organism evidence="2 3">
    <name type="scientific">Fusarium torulosum</name>
    <dbReference type="NCBI Taxonomy" id="33205"/>
    <lineage>
        <taxon>Eukaryota</taxon>
        <taxon>Fungi</taxon>
        <taxon>Dikarya</taxon>
        <taxon>Ascomycota</taxon>
        <taxon>Pezizomycotina</taxon>
        <taxon>Sordariomycetes</taxon>
        <taxon>Hypocreomycetidae</taxon>
        <taxon>Hypocreales</taxon>
        <taxon>Nectriaceae</taxon>
        <taxon>Fusarium</taxon>
    </lineage>
</organism>
<feature type="region of interest" description="Disordered" evidence="1">
    <location>
        <begin position="81"/>
        <end position="177"/>
    </location>
</feature>
<comment type="caution">
    <text evidence="2">The sequence shown here is derived from an EMBL/GenBank/DDBJ whole genome shotgun (WGS) entry which is preliminary data.</text>
</comment>
<feature type="compositionally biased region" description="Polar residues" evidence="1">
    <location>
        <begin position="127"/>
        <end position="136"/>
    </location>
</feature>
<evidence type="ECO:0000313" key="2">
    <source>
        <dbReference type="EMBL" id="SPJ88211.1"/>
    </source>
</evidence>